<keyword evidence="1" id="KW-1133">Transmembrane helix</keyword>
<dbReference type="EMBL" id="SOML01000006">
    <property type="protein sequence ID" value="TFD96246.1"/>
    <property type="molecule type" value="Genomic_DNA"/>
</dbReference>
<sequence length="548" mass="63810">MRIIFTILFICTVSIHLYSKNEADSVFSILNTELNNKAVYIDKKEQKINGLKELLDTPNLLKAQEYDINMKLSAEYKKYKIDSAIFYVEKNQEIAAILHDKDMIDETNLKLSLLYSASGIYLESKQILNTINRQALSEKLLPLYFEAYSQFYGHYAQSNSRHTYFQKNEAYRDSLLTILDPHSFQYRIAYAEKILYQGQLEIATNRLTLLLKDVSPDDPNYAMVTYLLGTAYKNKHNLELQKQYYAMSAICDIRNAIKDNASLQSLASTYYEEGNIDQAYKLTKSAIEDAVFCNVRFRTIEISEFFTIINTAYLAKEYKQKSELKRFLIFTSILVLCLVVAVIYVYKQMKRVSRIRKELYRANVKLIDMNEDMTNTNSQLNDVNLQLSEANHIKEEYIAHFFDLCSTYVGKLEDYRKSLNKKAANNQLDELFKMLKSTTIVDNELEELYKQFDNIFLNLYPGFVEGFNSLLIKEEQVQLKPGELLNTELRIFALIRLGITDSVKIAGFLRYSLSTIYNYRTKARNKAAVSRDEFENQVMKIGIIQKIR</sequence>
<dbReference type="Pfam" id="PF19904">
    <property type="entry name" value="DUF6377"/>
    <property type="match status" value="1"/>
</dbReference>
<evidence type="ECO:0000256" key="1">
    <source>
        <dbReference type="SAM" id="Phobius"/>
    </source>
</evidence>
<protein>
    <recommendedName>
        <fullName evidence="2">DUF6377 domain-containing protein</fullName>
    </recommendedName>
</protein>
<evidence type="ECO:0000313" key="4">
    <source>
        <dbReference type="Proteomes" id="UP000297861"/>
    </source>
</evidence>
<dbReference type="OrthoDB" id="1044679at2"/>
<dbReference type="Proteomes" id="UP000297861">
    <property type="component" value="Unassembled WGS sequence"/>
</dbReference>
<dbReference type="Gene3D" id="1.25.40.10">
    <property type="entry name" value="Tetratricopeptide repeat domain"/>
    <property type="match status" value="1"/>
</dbReference>
<reference evidence="3 4" key="1">
    <citation type="submission" date="2019-03" db="EMBL/GenBank/DDBJ databases">
        <title>San Antonio Military Medical Center submission to MRSN (WRAIR), pending publication.</title>
        <authorList>
            <person name="Blyth D.M."/>
            <person name="Mccarthy S.L."/>
            <person name="Schall S.E."/>
            <person name="Stam J.A."/>
            <person name="Ong A.C."/>
            <person name="Mcgann P.T."/>
        </authorList>
    </citation>
    <scope>NUCLEOTIDE SEQUENCE [LARGE SCALE GENOMIC DNA]</scope>
    <source>
        <strain evidence="3 4">MRSN571793</strain>
    </source>
</reference>
<dbReference type="InterPro" id="IPR011990">
    <property type="entry name" value="TPR-like_helical_dom_sf"/>
</dbReference>
<keyword evidence="1" id="KW-0812">Transmembrane</keyword>
<name>A0A4Y8L6X1_9BACT</name>
<gene>
    <name evidence="3" type="ORF">E2605_10425</name>
</gene>
<keyword evidence="4" id="KW-1185">Reference proteome</keyword>
<proteinExistence type="predicted"/>
<evidence type="ECO:0000313" key="3">
    <source>
        <dbReference type="EMBL" id="TFD96246.1"/>
    </source>
</evidence>
<evidence type="ECO:0000259" key="2">
    <source>
        <dbReference type="Pfam" id="PF19904"/>
    </source>
</evidence>
<dbReference type="InterPro" id="IPR045957">
    <property type="entry name" value="DUF6377"/>
</dbReference>
<feature type="transmembrane region" description="Helical" evidence="1">
    <location>
        <begin position="327"/>
        <end position="346"/>
    </location>
</feature>
<feature type="domain" description="DUF6377" evidence="2">
    <location>
        <begin position="252"/>
        <end position="506"/>
    </location>
</feature>
<keyword evidence="1" id="KW-0472">Membrane</keyword>
<dbReference type="SUPFAM" id="SSF81901">
    <property type="entry name" value="HCP-like"/>
    <property type="match status" value="1"/>
</dbReference>
<organism evidence="3 4">
    <name type="scientific">Dysgonomonas capnocytophagoides</name>
    <dbReference type="NCBI Taxonomy" id="45254"/>
    <lineage>
        <taxon>Bacteria</taxon>
        <taxon>Pseudomonadati</taxon>
        <taxon>Bacteroidota</taxon>
        <taxon>Bacteroidia</taxon>
        <taxon>Bacteroidales</taxon>
        <taxon>Dysgonomonadaceae</taxon>
        <taxon>Dysgonomonas</taxon>
    </lineage>
</organism>
<dbReference type="AlphaFoldDB" id="A0A4Y8L6X1"/>
<comment type="caution">
    <text evidence="3">The sequence shown here is derived from an EMBL/GenBank/DDBJ whole genome shotgun (WGS) entry which is preliminary data.</text>
</comment>
<accession>A0A4Y8L6X1</accession>